<dbReference type="PROSITE" id="PS01124">
    <property type="entry name" value="HTH_ARAC_FAMILY_2"/>
    <property type="match status" value="1"/>
</dbReference>
<evidence type="ECO:0000256" key="9">
    <source>
        <dbReference type="ARBA" id="ARBA00023159"/>
    </source>
</evidence>
<evidence type="ECO:0000256" key="1">
    <source>
        <dbReference type="ARBA" id="ARBA00001947"/>
    </source>
</evidence>
<comment type="caution">
    <text evidence="13">The sequence shown here is derived from an EMBL/GenBank/DDBJ whole genome shotgun (WGS) entry which is preliminary data.</text>
</comment>
<dbReference type="SUPFAM" id="SSF46689">
    <property type="entry name" value="Homeodomain-like"/>
    <property type="match status" value="2"/>
</dbReference>
<dbReference type="InterPro" id="IPR035451">
    <property type="entry name" value="Ada-like_dom_sf"/>
</dbReference>
<keyword evidence="5" id="KW-0227">DNA damage</keyword>
<accession>A0A161QT37</accession>
<dbReference type="PATRIC" id="fig|1396.539.peg.1009"/>
<keyword evidence="10" id="KW-0804">Transcription</keyword>
<dbReference type="PRINTS" id="PR00032">
    <property type="entry name" value="HTHARAC"/>
</dbReference>
<dbReference type="AlphaFoldDB" id="A0A161QT37"/>
<evidence type="ECO:0000256" key="11">
    <source>
        <dbReference type="ARBA" id="ARBA00023204"/>
    </source>
</evidence>
<dbReference type="InterPro" id="IPR018060">
    <property type="entry name" value="HTH_AraC"/>
</dbReference>
<gene>
    <name evidence="13" type="ORF">B4082_1883</name>
</gene>
<evidence type="ECO:0000256" key="5">
    <source>
        <dbReference type="ARBA" id="ARBA00022763"/>
    </source>
</evidence>
<dbReference type="SMART" id="SM00342">
    <property type="entry name" value="HTH_ARAC"/>
    <property type="match status" value="1"/>
</dbReference>
<reference evidence="13 14" key="1">
    <citation type="submission" date="2015-09" db="EMBL/GenBank/DDBJ databases">
        <title>Bacillus cereus food isolates.</title>
        <authorList>
            <person name="Boekhorst J."/>
        </authorList>
    </citation>
    <scope>NUCLEOTIDE SEQUENCE [LARGE SCALE GENOMIC DNA]</scope>
    <source>
        <strain evidence="13 14">B4082</strain>
    </source>
</reference>
<dbReference type="InterPro" id="IPR020449">
    <property type="entry name" value="Tscrpt_reg_AraC-type_HTH"/>
</dbReference>
<feature type="domain" description="HTH araC/xylS-type" evidence="12">
    <location>
        <begin position="89"/>
        <end position="187"/>
    </location>
</feature>
<dbReference type="GO" id="GO:0032259">
    <property type="term" value="P:methylation"/>
    <property type="evidence" value="ECO:0007669"/>
    <property type="project" value="UniProtKB-KW"/>
</dbReference>
<dbReference type="InterPro" id="IPR004026">
    <property type="entry name" value="Ada_DNA_repair_Zn-bd"/>
</dbReference>
<dbReference type="Pfam" id="PF12833">
    <property type="entry name" value="HTH_18"/>
    <property type="match status" value="1"/>
</dbReference>
<dbReference type="PANTHER" id="PTHR43280">
    <property type="entry name" value="ARAC-FAMILY TRANSCRIPTIONAL REGULATOR"/>
    <property type="match status" value="1"/>
</dbReference>
<dbReference type="InterPro" id="IPR009057">
    <property type="entry name" value="Homeodomain-like_sf"/>
</dbReference>
<dbReference type="Gene3D" id="1.10.10.60">
    <property type="entry name" value="Homeodomain-like"/>
    <property type="match status" value="2"/>
</dbReference>
<evidence type="ECO:0000256" key="2">
    <source>
        <dbReference type="ARBA" id="ARBA00022603"/>
    </source>
</evidence>
<comment type="cofactor">
    <cofactor evidence="1">
        <name>Zn(2+)</name>
        <dbReference type="ChEBI" id="CHEBI:29105"/>
    </cofactor>
</comment>
<dbReference type="FunFam" id="3.40.10.10:FF:000001">
    <property type="entry name" value="DNA-3-methyladenine glycosylase 2"/>
    <property type="match status" value="1"/>
</dbReference>
<sequence length="198" mass="22986">MKDQNNLSRDTMWKATVSCDSAYDGIFFYAVKTTGIFCRPSCKSKVPNYENVSFFSNAQEAQRSGYRPCKRCRSDLNIKIYDPFECVLEDTMRLIKNNYVQNMPLNEIASRVGVSRFHLNRIFKERTGYTPRIYLERIRVKKAKELLLTTVFNSTEIGYQTGYQSVSSFYNAFKRNTGFSPSQFRAFHSGNTVNQELD</sequence>
<protein>
    <submittedName>
        <fullName evidence="13">ADA regulatory protein</fullName>
    </submittedName>
</protein>
<organism evidence="13 14">
    <name type="scientific">Bacillus cereus</name>
    <dbReference type="NCBI Taxonomy" id="1396"/>
    <lineage>
        <taxon>Bacteria</taxon>
        <taxon>Bacillati</taxon>
        <taxon>Bacillota</taxon>
        <taxon>Bacilli</taxon>
        <taxon>Bacillales</taxon>
        <taxon>Bacillaceae</taxon>
        <taxon>Bacillus</taxon>
        <taxon>Bacillus cereus group</taxon>
    </lineage>
</organism>
<keyword evidence="8" id="KW-0238">DNA-binding</keyword>
<name>A0A161QT37_BACCE</name>
<dbReference type="Pfam" id="PF02805">
    <property type="entry name" value="Ada_Zn_binding"/>
    <property type="match status" value="1"/>
</dbReference>
<dbReference type="EMBL" id="LJKA01000030">
    <property type="protein sequence ID" value="KZD37371.1"/>
    <property type="molecule type" value="Genomic_DNA"/>
</dbReference>
<evidence type="ECO:0000256" key="3">
    <source>
        <dbReference type="ARBA" id="ARBA00022679"/>
    </source>
</evidence>
<dbReference type="Proteomes" id="UP000076501">
    <property type="component" value="Unassembled WGS sequence"/>
</dbReference>
<dbReference type="Gene3D" id="3.40.10.10">
    <property type="entry name" value="DNA Methylphosphotriester Repair Domain"/>
    <property type="match status" value="1"/>
</dbReference>
<dbReference type="GO" id="GO:0008168">
    <property type="term" value="F:methyltransferase activity"/>
    <property type="evidence" value="ECO:0007669"/>
    <property type="project" value="UniProtKB-KW"/>
</dbReference>
<evidence type="ECO:0000256" key="4">
    <source>
        <dbReference type="ARBA" id="ARBA00022723"/>
    </source>
</evidence>
<keyword evidence="3" id="KW-0808">Transferase</keyword>
<keyword evidence="6" id="KW-0862">Zinc</keyword>
<dbReference type="PIRSF" id="PIRSF000408">
    <property type="entry name" value="Alkyltransferas_AdaA"/>
    <property type="match status" value="1"/>
</dbReference>
<dbReference type="PANTHER" id="PTHR43280:SF2">
    <property type="entry name" value="HTH-TYPE TRANSCRIPTIONAL REGULATOR EXSA"/>
    <property type="match status" value="1"/>
</dbReference>
<keyword evidence="7" id="KW-0805">Transcription regulation</keyword>
<dbReference type="InterPro" id="IPR016220">
    <property type="entry name" value="Me-P-triester_DNA_alkyl-Trfase"/>
</dbReference>
<dbReference type="GO" id="GO:0006307">
    <property type="term" value="P:DNA alkylation repair"/>
    <property type="evidence" value="ECO:0007669"/>
    <property type="project" value="UniProtKB-ARBA"/>
</dbReference>
<evidence type="ECO:0000259" key="12">
    <source>
        <dbReference type="PROSITE" id="PS01124"/>
    </source>
</evidence>
<evidence type="ECO:0000313" key="14">
    <source>
        <dbReference type="Proteomes" id="UP000076501"/>
    </source>
</evidence>
<dbReference type="GO" id="GO:0008270">
    <property type="term" value="F:zinc ion binding"/>
    <property type="evidence" value="ECO:0007669"/>
    <property type="project" value="InterPro"/>
</dbReference>
<keyword evidence="11" id="KW-0234">DNA repair</keyword>
<evidence type="ECO:0000256" key="7">
    <source>
        <dbReference type="ARBA" id="ARBA00023015"/>
    </source>
</evidence>
<evidence type="ECO:0000256" key="8">
    <source>
        <dbReference type="ARBA" id="ARBA00023125"/>
    </source>
</evidence>
<keyword evidence="4" id="KW-0479">Metal-binding</keyword>
<keyword evidence="9" id="KW-0010">Activator</keyword>
<dbReference type="RefSeq" id="WP_063222281.1">
    <property type="nucleotide sequence ID" value="NZ_JAEHBS010000022.1"/>
</dbReference>
<evidence type="ECO:0000313" key="13">
    <source>
        <dbReference type="EMBL" id="KZD37371.1"/>
    </source>
</evidence>
<dbReference type="SUPFAM" id="SSF57884">
    <property type="entry name" value="Ada DNA repair protein, N-terminal domain (N-Ada 10)"/>
    <property type="match status" value="1"/>
</dbReference>
<evidence type="ECO:0000256" key="6">
    <source>
        <dbReference type="ARBA" id="ARBA00022833"/>
    </source>
</evidence>
<dbReference type="GO" id="GO:0043565">
    <property type="term" value="F:sequence-specific DNA binding"/>
    <property type="evidence" value="ECO:0007669"/>
    <property type="project" value="InterPro"/>
</dbReference>
<keyword evidence="2" id="KW-0489">Methyltransferase</keyword>
<proteinExistence type="predicted"/>
<dbReference type="GO" id="GO:0003700">
    <property type="term" value="F:DNA-binding transcription factor activity"/>
    <property type="evidence" value="ECO:0007669"/>
    <property type="project" value="InterPro"/>
</dbReference>
<evidence type="ECO:0000256" key="10">
    <source>
        <dbReference type="ARBA" id="ARBA00023163"/>
    </source>
</evidence>